<comment type="caution">
    <text evidence="1">The sequence shown here is derived from an EMBL/GenBank/DDBJ whole genome shotgun (WGS) entry which is preliminary data.</text>
</comment>
<protein>
    <submittedName>
        <fullName evidence="1">Uncharacterized protein</fullName>
    </submittedName>
</protein>
<evidence type="ECO:0000313" key="2">
    <source>
        <dbReference type="Proteomes" id="UP001286313"/>
    </source>
</evidence>
<evidence type="ECO:0000313" key="1">
    <source>
        <dbReference type="EMBL" id="KAK3857075.1"/>
    </source>
</evidence>
<reference evidence="1" key="1">
    <citation type="submission" date="2023-10" db="EMBL/GenBank/DDBJ databases">
        <title>Genome assemblies of two species of porcelain crab, Petrolisthes cinctipes and Petrolisthes manimaculis (Anomura: Porcellanidae).</title>
        <authorList>
            <person name="Angst P."/>
        </authorList>
    </citation>
    <scope>NUCLEOTIDE SEQUENCE</scope>
    <source>
        <strain evidence="1">PB745_01</strain>
        <tissue evidence="1">Gill</tissue>
    </source>
</reference>
<accession>A0AAE1BUK8</accession>
<organism evidence="1 2">
    <name type="scientific">Petrolisthes cinctipes</name>
    <name type="common">Flat porcelain crab</name>
    <dbReference type="NCBI Taxonomy" id="88211"/>
    <lineage>
        <taxon>Eukaryota</taxon>
        <taxon>Metazoa</taxon>
        <taxon>Ecdysozoa</taxon>
        <taxon>Arthropoda</taxon>
        <taxon>Crustacea</taxon>
        <taxon>Multicrustacea</taxon>
        <taxon>Malacostraca</taxon>
        <taxon>Eumalacostraca</taxon>
        <taxon>Eucarida</taxon>
        <taxon>Decapoda</taxon>
        <taxon>Pleocyemata</taxon>
        <taxon>Anomura</taxon>
        <taxon>Galatheoidea</taxon>
        <taxon>Porcellanidae</taxon>
        <taxon>Petrolisthes</taxon>
    </lineage>
</organism>
<name>A0AAE1BUK8_PETCI</name>
<dbReference type="EMBL" id="JAWQEG010005701">
    <property type="protein sequence ID" value="KAK3857075.1"/>
    <property type="molecule type" value="Genomic_DNA"/>
</dbReference>
<dbReference type="AlphaFoldDB" id="A0AAE1BUK8"/>
<keyword evidence="2" id="KW-1185">Reference proteome</keyword>
<dbReference type="Proteomes" id="UP001286313">
    <property type="component" value="Unassembled WGS sequence"/>
</dbReference>
<sequence length="228" mass="25422">MERTDERGGGSSAWHYTTQHSRVCPSLAWPGRSCRLCVLISVAGPVSPLPSTLTLAHSLPLPTHLQYLPTYLPRPLPPPRCSITYPPTYHAVSPSLTPCQPTNSAHHHHHSAPSPIYPGPPPTLPPCCFILTPFHSPILFPGLHYMLNHQPLTHTLPTYLPFYPAHQAASLSITPWPPNLLRPPPRYVPTTHSSHFTLQGLLHQHFPRSHLISHFHAHLNLTFQTHTT</sequence>
<gene>
    <name evidence="1" type="ORF">Pcinc_036650</name>
</gene>
<proteinExistence type="predicted"/>